<dbReference type="GO" id="GO:0030261">
    <property type="term" value="P:chromosome condensation"/>
    <property type="evidence" value="ECO:0007669"/>
    <property type="project" value="UniProtKB-KW"/>
</dbReference>
<evidence type="ECO:0000256" key="4">
    <source>
        <dbReference type="RuleBase" id="RU003939"/>
    </source>
</evidence>
<protein>
    <submittedName>
        <fullName evidence="5">Histone family protein DNA-binding protein</fullName>
    </submittedName>
</protein>
<dbReference type="Gene3D" id="4.10.520.10">
    <property type="entry name" value="IHF-like DNA-binding proteins"/>
    <property type="match status" value="1"/>
</dbReference>
<dbReference type="InterPro" id="IPR000119">
    <property type="entry name" value="Hist_DNA-bd"/>
</dbReference>
<keyword evidence="6" id="KW-1185">Reference proteome</keyword>
<dbReference type="AlphaFoldDB" id="D7CQ06"/>
<sequence>MNRKAIGGDELVKRIADKTGLLQKDVRAVLRAFEQVVKDALTDGYEVRLVGFGTFRTRRRAARKGQIGGRAYEIPETVVPVFAPGKGLKEAVGGETAKQG</sequence>
<proteinExistence type="inferred from homology"/>
<accession>D7CQ06</accession>
<gene>
    <name evidence="5" type="ordered locus">Slip_2037</name>
</gene>
<evidence type="ECO:0000256" key="1">
    <source>
        <dbReference type="ARBA" id="ARBA00010529"/>
    </source>
</evidence>
<dbReference type="RefSeq" id="WP_013176186.1">
    <property type="nucleotide sequence ID" value="NC_014220.1"/>
</dbReference>
<dbReference type="EMBL" id="CP002048">
    <property type="protein sequence ID" value="ADI02784.1"/>
    <property type="molecule type" value="Genomic_DNA"/>
</dbReference>
<dbReference type="InterPro" id="IPR010992">
    <property type="entry name" value="IHF-like_DNA-bd_dom_sf"/>
</dbReference>
<dbReference type="STRING" id="643648.Slip_2037"/>
<reference evidence="6" key="1">
    <citation type="journal article" date="2010" name="Stand. Genomic Sci.">
        <title>Complete genome sequence of Syntrophothermus lipocalidus type strain (TGB-C1T).</title>
        <authorList>
            <consortium name="US DOE Joint Genome Institute (JGI-PGF)"/>
            <person name="Djao O."/>
            <person name="Zhang X."/>
            <person name="Lucas S."/>
            <person name="Lapidus A."/>
            <person name="Glavina Del Rio T."/>
            <person name="Nolan M."/>
            <person name="Tice H."/>
            <person name="Cheng J."/>
            <person name="Han C."/>
            <person name="Tapia R."/>
            <person name="Goodwin L."/>
            <person name="Pitluck S."/>
            <person name="Liolios K."/>
            <person name="Ivanova N."/>
            <person name="Mavromatis K."/>
            <person name="Mikhailova N."/>
            <person name="Ovchinnikova G."/>
            <person name="Pati A."/>
            <person name="Brambilla E."/>
            <person name="Chen A."/>
            <person name="Palaniappan K."/>
            <person name="Land M."/>
            <person name="Hauser L."/>
            <person name="Chang Y."/>
            <person name="Jeffries C."/>
            <person name="Rohde M."/>
            <person name="Sikorski J."/>
            <person name="Spring S."/>
            <person name="Goker M."/>
            <person name="Detter J."/>
            <person name="Woyke T."/>
            <person name="Bristow J."/>
            <person name="Eisen J."/>
            <person name="Markowitz V."/>
            <person name="Hugenholtz P."/>
            <person name="Kyrpides N."/>
            <person name="Klenk H."/>
        </authorList>
    </citation>
    <scope>NUCLEOTIDE SEQUENCE [LARGE SCALE GENOMIC DNA]</scope>
    <source>
        <strain evidence="6">DSM 12680 / TGB-C1</strain>
    </source>
</reference>
<evidence type="ECO:0000313" key="6">
    <source>
        <dbReference type="Proteomes" id="UP000000378"/>
    </source>
</evidence>
<keyword evidence="3 5" id="KW-0238">DNA-binding</keyword>
<name>D7CQ06_SYNLT</name>
<dbReference type="HOGENOM" id="CLU_105066_3_1_9"/>
<reference evidence="5 6" key="2">
    <citation type="journal article" date="2010" name="Stand. Genomic Sci.">
        <title>Complete genome sequence of Syntrophothermus lipocalidus type strain (TGB-C1).</title>
        <authorList>
            <person name="Djao O.D."/>
            <person name="Zhang X."/>
            <person name="Lucas S."/>
            <person name="Lapidus A."/>
            <person name="Del Rio T.G."/>
            <person name="Nolan M."/>
            <person name="Tice H."/>
            <person name="Cheng J.F."/>
            <person name="Han C."/>
            <person name="Tapia R."/>
            <person name="Goodwin L."/>
            <person name="Pitluck S."/>
            <person name="Liolios K."/>
            <person name="Ivanova N."/>
            <person name="Mavromatis K."/>
            <person name="Mikhailova N."/>
            <person name="Ovchinnikova G."/>
            <person name="Pati A."/>
            <person name="Brambilla E."/>
            <person name="Chen A."/>
            <person name="Palaniappan K."/>
            <person name="Land M."/>
            <person name="Hauser L."/>
            <person name="Chang Y.J."/>
            <person name="Jeffries C.D."/>
            <person name="Rohde M."/>
            <person name="Sikorski J."/>
            <person name="Spring S."/>
            <person name="Goker M."/>
            <person name="Detter J.C."/>
            <person name="Woyke T."/>
            <person name="Bristow J."/>
            <person name="Eisen J.A."/>
            <person name="Markowitz V."/>
            <person name="Hugenholtz P."/>
            <person name="Kyrpides N.C."/>
            <person name="Klenk H.P."/>
        </authorList>
    </citation>
    <scope>NUCLEOTIDE SEQUENCE [LARGE SCALE GENOMIC DNA]</scope>
    <source>
        <strain evidence="6">DSM 12680 / TGB-C1</strain>
    </source>
</reference>
<dbReference type="PANTHER" id="PTHR33175">
    <property type="entry name" value="DNA-BINDING PROTEIN HU"/>
    <property type="match status" value="1"/>
</dbReference>
<dbReference type="KEGG" id="slp:Slip_2037"/>
<evidence type="ECO:0000256" key="2">
    <source>
        <dbReference type="ARBA" id="ARBA00023067"/>
    </source>
</evidence>
<dbReference type="SMART" id="SM00411">
    <property type="entry name" value="BHL"/>
    <property type="match status" value="1"/>
</dbReference>
<dbReference type="Pfam" id="PF00216">
    <property type="entry name" value="Bac_DNA_binding"/>
    <property type="match status" value="1"/>
</dbReference>
<dbReference type="eggNOG" id="COG0776">
    <property type="taxonomic scope" value="Bacteria"/>
</dbReference>
<organism evidence="5 6">
    <name type="scientific">Syntrophothermus lipocalidus (strain DSM 12680 / TGB-C1)</name>
    <dbReference type="NCBI Taxonomy" id="643648"/>
    <lineage>
        <taxon>Bacteria</taxon>
        <taxon>Bacillati</taxon>
        <taxon>Bacillota</taxon>
        <taxon>Clostridia</taxon>
        <taxon>Eubacteriales</taxon>
        <taxon>Syntrophomonadaceae</taxon>
        <taxon>Syntrophothermus</taxon>
    </lineage>
</organism>
<dbReference type="GO" id="GO:0003677">
    <property type="term" value="F:DNA binding"/>
    <property type="evidence" value="ECO:0007669"/>
    <property type="project" value="UniProtKB-KW"/>
</dbReference>
<dbReference type="CDD" id="cd00591">
    <property type="entry name" value="HU_IHF"/>
    <property type="match status" value="1"/>
</dbReference>
<dbReference type="Proteomes" id="UP000000378">
    <property type="component" value="Chromosome"/>
</dbReference>
<evidence type="ECO:0000256" key="3">
    <source>
        <dbReference type="ARBA" id="ARBA00023125"/>
    </source>
</evidence>
<dbReference type="PANTHER" id="PTHR33175:SF3">
    <property type="entry name" value="DNA-BINDING PROTEIN HU-BETA"/>
    <property type="match status" value="1"/>
</dbReference>
<keyword evidence="2" id="KW-0226">DNA condensation</keyword>
<evidence type="ECO:0000313" key="5">
    <source>
        <dbReference type="EMBL" id="ADI02784.1"/>
    </source>
</evidence>
<comment type="similarity">
    <text evidence="1 4">Belongs to the bacterial histone-like protein family.</text>
</comment>
<dbReference type="GO" id="GO:0030527">
    <property type="term" value="F:structural constituent of chromatin"/>
    <property type="evidence" value="ECO:0007669"/>
    <property type="project" value="InterPro"/>
</dbReference>
<dbReference type="SUPFAM" id="SSF47729">
    <property type="entry name" value="IHF-like DNA-binding proteins"/>
    <property type="match status" value="1"/>
</dbReference>